<dbReference type="Gene3D" id="6.10.140.1310">
    <property type="match status" value="1"/>
</dbReference>
<dbReference type="Pfam" id="PF16778">
    <property type="entry name" value="Phage_tail_APC"/>
    <property type="match status" value="1"/>
</dbReference>
<dbReference type="EMBL" id="MN739457">
    <property type="protein sequence ID" value="QHT05542.1"/>
    <property type="molecule type" value="Genomic_DNA"/>
</dbReference>
<evidence type="ECO:0000259" key="1">
    <source>
        <dbReference type="Pfam" id="PF16778"/>
    </source>
</evidence>
<proteinExistence type="predicted"/>
<protein>
    <recommendedName>
        <fullName evidence="1">Phage tail assembly chaperone-like domain-containing protein</fullName>
    </recommendedName>
</protein>
<name>A0A6C0CN41_9ZZZZ</name>
<sequence length="115" mass="13571">MTDIGFVIATYYSGQGFYIDNNDYKTLRWYEDNTITKPTLEELTEKWDEHLAAQPLKELRTKRNKRLAECDWVLVPDTPLSQEKIDEWKVYRQALRDLPSLAEDPENPVWPVAPQ</sequence>
<dbReference type="AlphaFoldDB" id="A0A6C0CN41"/>
<reference evidence="2" key="1">
    <citation type="journal article" date="2020" name="Nature">
        <title>Giant virus diversity and host interactions through global metagenomics.</title>
        <authorList>
            <person name="Schulz F."/>
            <person name="Roux S."/>
            <person name="Paez-Espino D."/>
            <person name="Jungbluth S."/>
            <person name="Walsh D.A."/>
            <person name="Denef V.J."/>
            <person name="McMahon K.D."/>
            <person name="Konstantinidis K.T."/>
            <person name="Eloe-Fadrosh E.A."/>
            <person name="Kyrpides N.C."/>
            <person name="Woyke T."/>
        </authorList>
    </citation>
    <scope>NUCLEOTIDE SEQUENCE</scope>
    <source>
        <strain evidence="2">GVMAG-M-3300021389-45</strain>
    </source>
</reference>
<organism evidence="2">
    <name type="scientific">viral metagenome</name>
    <dbReference type="NCBI Taxonomy" id="1070528"/>
    <lineage>
        <taxon>unclassified sequences</taxon>
        <taxon>metagenomes</taxon>
        <taxon>organismal metagenomes</taxon>
    </lineage>
</organism>
<evidence type="ECO:0000313" key="2">
    <source>
        <dbReference type="EMBL" id="QHT05542.1"/>
    </source>
</evidence>
<feature type="domain" description="Phage tail assembly chaperone-like" evidence="1">
    <location>
        <begin position="57"/>
        <end position="115"/>
    </location>
</feature>
<accession>A0A6C0CN41</accession>
<dbReference type="InterPro" id="IPR031893">
    <property type="entry name" value="Phage_tail_APC"/>
</dbReference>